<dbReference type="Pfam" id="PF18013">
    <property type="entry name" value="Phage_lysozyme2"/>
    <property type="match status" value="1"/>
</dbReference>
<sequence length="665" mass="72149">MSKETRKDVNKTFRSGEFATSKGLRWTGKGLDKSAKFVSEWKYNRQGSQDDGSGGSGGKATLGIQTQVDKPNAEDGNALSQENDNSAVKTTGSLSKSDNDIPISSMNEQEGSAVLGIKTMESSNGVSVENAVIGNNDKNSTISNIKTLANTGDGKKGTGQNLKGKMGEGEEGSQHSNRFVSFINRHTFDFQPTQGKFSKAVTVVGKTSVEASKVVKKGARLSHKVEKATNGEDATGMKFIEGEVGRKAGKVAGKVGKKVGKTTAKYTYKGGKKAIQFSYVTVKSSIKKGVQVAKASTTIVKRAMTVIFQTVTKAVTTIAQFLAPFTMAIIVGAVTMALFIVIFAGSSASAERCSTDYVFSDGTTEGNAQAVWTYLKGKGLSDEAVSGVMGNMERESNFDPALIEKGYPYQGHGLIQWSYGRKDNLLKQATLKGVSWTDLNFQLNFLWEESLSPESYYGKQLQREGFYENKSPSRCAYLFHKIVERSSDSYQSILNTRCKSAKKWYDKLKGTYKLTDSTGCATGSIEGDPNFGNTDAWVTKNPYAQAGLYGQCTWFAWGRFYEIYGFSPGFTGNGYSCVAQLLATHPDKFEFSLIPKVGAVGSSDVAHNHVWIVVGVEGEKITIQEGNLNGKTDSFEVAKSDWHTVTYSLSQLRSIYGNISFANPK</sequence>
<dbReference type="RefSeq" id="WP_187426255.1">
    <property type="nucleotide sequence ID" value="NZ_CP060636.1"/>
</dbReference>
<accession>A0A7G9GQN4</accession>
<dbReference type="KEGG" id="ehn:H9Q80_03965"/>
<feature type="transmembrane region" description="Helical" evidence="2">
    <location>
        <begin position="321"/>
        <end position="344"/>
    </location>
</feature>
<feature type="region of interest" description="Disordered" evidence="1">
    <location>
        <begin position="147"/>
        <end position="174"/>
    </location>
</feature>
<organism evidence="5 6">
    <name type="scientific">[Eubacterium] hominis</name>
    <dbReference type="NCBI Taxonomy" id="2764325"/>
    <lineage>
        <taxon>Bacteria</taxon>
        <taxon>Bacillati</taxon>
        <taxon>Bacillota</taxon>
        <taxon>Erysipelotrichia</taxon>
        <taxon>Erysipelotrichales</taxon>
        <taxon>Erysipelotrichaceae</taxon>
        <taxon>Amedibacillus</taxon>
    </lineage>
</organism>
<dbReference type="Proteomes" id="UP000515856">
    <property type="component" value="Chromosome"/>
</dbReference>
<dbReference type="AlphaFoldDB" id="A0A7G9GQN4"/>
<dbReference type="InterPro" id="IPR038765">
    <property type="entry name" value="Papain-like_cys_pep_sf"/>
</dbReference>
<evidence type="ECO:0000259" key="4">
    <source>
        <dbReference type="Pfam" id="PF18013"/>
    </source>
</evidence>
<dbReference type="EMBL" id="CP060636">
    <property type="protein sequence ID" value="QNM13116.1"/>
    <property type="molecule type" value="Genomic_DNA"/>
</dbReference>
<dbReference type="SUPFAM" id="SSF54001">
    <property type="entry name" value="Cysteine proteinases"/>
    <property type="match status" value="1"/>
</dbReference>
<protein>
    <submittedName>
        <fullName evidence="5">Phage tail lysozyme domain-containing protein</fullName>
    </submittedName>
</protein>
<dbReference type="InterPro" id="IPR041219">
    <property type="entry name" value="Phage_lysozyme2"/>
</dbReference>
<evidence type="ECO:0000256" key="1">
    <source>
        <dbReference type="SAM" id="MobiDB-lite"/>
    </source>
</evidence>
<gene>
    <name evidence="5" type="ORF">H9Q80_03965</name>
</gene>
<evidence type="ECO:0000259" key="3">
    <source>
        <dbReference type="Pfam" id="PF05257"/>
    </source>
</evidence>
<keyword evidence="2" id="KW-1133">Transmembrane helix</keyword>
<name>A0A7G9GQN4_9FIRM</name>
<feature type="domain" description="Phage tail lysozyme" evidence="4">
    <location>
        <begin position="367"/>
        <end position="508"/>
    </location>
</feature>
<reference evidence="5 6" key="1">
    <citation type="submission" date="2020-08" db="EMBL/GenBank/DDBJ databases">
        <authorList>
            <person name="Liu C."/>
            <person name="Sun Q."/>
        </authorList>
    </citation>
    <scope>NUCLEOTIDE SEQUENCE [LARGE SCALE GENOMIC DNA]</scope>
    <source>
        <strain evidence="5 6">NSJ-61</strain>
    </source>
</reference>
<dbReference type="Gene3D" id="1.10.530.10">
    <property type="match status" value="1"/>
</dbReference>
<feature type="region of interest" description="Disordered" evidence="1">
    <location>
        <begin position="44"/>
        <end position="108"/>
    </location>
</feature>
<evidence type="ECO:0000313" key="6">
    <source>
        <dbReference type="Proteomes" id="UP000515856"/>
    </source>
</evidence>
<dbReference type="Gene3D" id="3.90.1720.10">
    <property type="entry name" value="endopeptidase domain like (from Nostoc punctiforme)"/>
    <property type="match status" value="1"/>
</dbReference>
<proteinExistence type="predicted"/>
<keyword evidence="2" id="KW-0812">Transmembrane</keyword>
<evidence type="ECO:0000256" key="2">
    <source>
        <dbReference type="SAM" id="Phobius"/>
    </source>
</evidence>
<keyword evidence="6" id="KW-1185">Reference proteome</keyword>
<feature type="compositionally biased region" description="Polar residues" evidence="1">
    <location>
        <begin position="78"/>
        <end position="108"/>
    </location>
</feature>
<dbReference type="InterPro" id="IPR007921">
    <property type="entry name" value="CHAP_dom"/>
</dbReference>
<feature type="domain" description="Peptidase C51" evidence="3">
    <location>
        <begin position="546"/>
        <end position="627"/>
    </location>
</feature>
<dbReference type="Pfam" id="PF05257">
    <property type="entry name" value="CHAP"/>
    <property type="match status" value="1"/>
</dbReference>
<keyword evidence="2" id="KW-0472">Membrane</keyword>
<evidence type="ECO:0000313" key="5">
    <source>
        <dbReference type="EMBL" id="QNM13116.1"/>
    </source>
</evidence>